<keyword evidence="3" id="KW-1003">Cell membrane</keyword>
<dbReference type="EMBL" id="WOFE01000009">
    <property type="protein sequence ID" value="MBM5572614.1"/>
    <property type="molecule type" value="Genomic_DNA"/>
</dbReference>
<keyword evidence="4" id="KW-0488">Methylation</keyword>
<dbReference type="PROSITE" id="PS00409">
    <property type="entry name" value="PROKAR_NTER_METHYL"/>
    <property type="match status" value="1"/>
</dbReference>
<evidence type="ECO:0000256" key="8">
    <source>
        <dbReference type="ARBA" id="ARBA00023136"/>
    </source>
</evidence>
<evidence type="ECO:0000313" key="13">
    <source>
        <dbReference type="EMBL" id="MBM5572614.1"/>
    </source>
</evidence>
<feature type="domain" description="General secretion pathway GspH" evidence="12">
    <location>
        <begin position="48"/>
        <end position="171"/>
    </location>
</feature>
<keyword evidence="14" id="KW-1185">Reference proteome</keyword>
<dbReference type="Proteomes" id="UP001195660">
    <property type="component" value="Unassembled WGS sequence"/>
</dbReference>
<dbReference type="RefSeq" id="WP_239078530.1">
    <property type="nucleotide sequence ID" value="NZ_WOFE01000009.1"/>
</dbReference>
<evidence type="ECO:0000256" key="1">
    <source>
        <dbReference type="ARBA" id="ARBA00004377"/>
    </source>
</evidence>
<comment type="caution">
    <text evidence="13">The sequence shown here is derived from an EMBL/GenBank/DDBJ whole genome shotgun (WGS) entry which is preliminary data.</text>
</comment>
<gene>
    <name evidence="13" type="ORF">GM173_13655</name>
</gene>
<dbReference type="Gene3D" id="3.30.700.10">
    <property type="entry name" value="Glycoprotein, Type 4 Pilin"/>
    <property type="match status" value="1"/>
</dbReference>
<evidence type="ECO:0000256" key="7">
    <source>
        <dbReference type="ARBA" id="ARBA00022989"/>
    </source>
</evidence>
<dbReference type="InterPro" id="IPR022346">
    <property type="entry name" value="T2SS_GspH"/>
</dbReference>
<comment type="similarity">
    <text evidence="9">Belongs to the GSP H family.</text>
</comment>
<keyword evidence="8 11" id="KW-0472">Membrane</keyword>
<evidence type="ECO:0000313" key="14">
    <source>
        <dbReference type="Proteomes" id="UP001195660"/>
    </source>
</evidence>
<dbReference type="Pfam" id="PF07963">
    <property type="entry name" value="N_methyl"/>
    <property type="match status" value="1"/>
</dbReference>
<keyword evidence="6 11" id="KW-0812">Transmembrane</keyword>
<evidence type="ECO:0000256" key="11">
    <source>
        <dbReference type="SAM" id="Phobius"/>
    </source>
</evidence>
<protein>
    <recommendedName>
        <fullName evidence="2">Type II secretion system protein H</fullName>
    </recommendedName>
    <alternativeName>
        <fullName evidence="10">General secretion pathway protein H</fullName>
    </alternativeName>
</protein>
<organism evidence="13 14">
    <name type="scientific">Deefgea chitinilytica</name>
    <dbReference type="NCBI Taxonomy" id="570276"/>
    <lineage>
        <taxon>Bacteria</taxon>
        <taxon>Pseudomonadati</taxon>
        <taxon>Pseudomonadota</taxon>
        <taxon>Betaproteobacteria</taxon>
        <taxon>Neisseriales</taxon>
        <taxon>Chitinibacteraceae</taxon>
        <taxon>Deefgea</taxon>
    </lineage>
</organism>
<name>A0ABS2CEM9_9NEIS</name>
<reference evidence="13 14" key="1">
    <citation type="submission" date="2019-11" db="EMBL/GenBank/DDBJ databases">
        <title>Novel Deefgea species.</title>
        <authorList>
            <person name="Han J.-H."/>
        </authorList>
    </citation>
    <scope>NUCLEOTIDE SEQUENCE [LARGE SCALE GENOMIC DNA]</scope>
    <source>
        <strain evidence="13 14">LMG 24817</strain>
    </source>
</reference>
<evidence type="ECO:0000256" key="3">
    <source>
        <dbReference type="ARBA" id="ARBA00022475"/>
    </source>
</evidence>
<dbReference type="SUPFAM" id="SSF54523">
    <property type="entry name" value="Pili subunits"/>
    <property type="match status" value="1"/>
</dbReference>
<accession>A0ABS2CEM9</accession>
<dbReference type="Pfam" id="PF12019">
    <property type="entry name" value="GspH"/>
    <property type="match status" value="1"/>
</dbReference>
<evidence type="ECO:0000256" key="9">
    <source>
        <dbReference type="ARBA" id="ARBA00025772"/>
    </source>
</evidence>
<evidence type="ECO:0000256" key="4">
    <source>
        <dbReference type="ARBA" id="ARBA00022481"/>
    </source>
</evidence>
<feature type="transmembrane region" description="Helical" evidence="11">
    <location>
        <begin position="12"/>
        <end position="37"/>
    </location>
</feature>
<dbReference type="NCBIfam" id="TIGR02532">
    <property type="entry name" value="IV_pilin_GFxxxE"/>
    <property type="match status" value="1"/>
</dbReference>
<evidence type="ECO:0000256" key="6">
    <source>
        <dbReference type="ARBA" id="ARBA00022692"/>
    </source>
</evidence>
<keyword evidence="5" id="KW-0997">Cell inner membrane</keyword>
<evidence type="ECO:0000256" key="2">
    <source>
        <dbReference type="ARBA" id="ARBA00021549"/>
    </source>
</evidence>
<keyword evidence="7 11" id="KW-1133">Transmembrane helix</keyword>
<sequence length="188" mass="19806">MLQSARRQFSRGFTLIEAMIVVAILGVLLAIALPSFAQMMAKKNTMSAAEAVLSAISLARSEAIRSNRNSYMVVDSGTAWCVGVARVNGTPSSPCSCQPGAATVCDLLNYTVADGKNTTLAKTGFDAIQFDPVRGFPLSKSATVLTSNQLITLTHQNDGQMQITITLNPVGRVKSCGKTAMTGFPACP</sequence>
<evidence type="ECO:0000256" key="10">
    <source>
        <dbReference type="ARBA" id="ARBA00030775"/>
    </source>
</evidence>
<evidence type="ECO:0000259" key="12">
    <source>
        <dbReference type="Pfam" id="PF12019"/>
    </source>
</evidence>
<dbReference type="InterPro" id="IPR012902">
    <property type="entry name" value="N_methyl_site"/>
</dbReference>
<dbReference type="InterPro" id="IPR045584">
    <property type="entry name" value="Pilin-like"/>
</dbReference>
<proteinExistence type="inferred from homology"/>
<evidence type="ECO:0000256" key="5">
    <source>
        <dbReference type="ARBA" id="ARBA00022519"/>
    </source>
</evidence>
<comment type="subcellular location">
    <subcellularLocation>
        <location evidence="1">Cell inner membrane</location>
        <topology evidence="1">Single-pass membrane protein</topology>
    </subcellularLocation>
</comment>